<protein>
    <recommendedName>
        <fullName evidence="8">Myosin-binding protein H</fullName>
    </recommendedName>
    <alternativeName>
        <fullName evidence="9">H-protein</fullName>
    </alternativeName>
</protein>
<dbReference type="Gene3D" id="2.60.40.10">
    <property type="entry name" value="Immunoglobulins"/>
    <property type="match status" value="4"/>
</dbReference>
<dbReference type="Ensembl" id="ENSATET00000037069.3">
    <property type="protein sequence ID" value="ENSATEP00000036549.1"/>
    <property type="gene ID" value="ENSATEG00000025119.3"/>
</dbReference>
<dbReference type="STRING" id="64144.ENSATEP00000036549"/>
<dbReference type="InterPro" id="IPR003599">
    <property type="entry name" value="Ig_sub"/>
</dbReference>
<dbReference type="Pfam" id="PF00041">
    <property type="entry name" value="fn3"/>
    <property type="match status" value="2"/>
</dbReference>
<dbReference type="OrthoDB" id="6107607at2759"/>
<dbReference type="GO" id="GO:0007155">
    <property type="term" value="P:cell adhesion"/>
    <property type="evidence" value="ECO:0007669"/>
    <property type="project" value="UniProtKB-KW"/>
</dbReference>
<comment type="similarity">
    <text evidence="6">Belongs to the immunoglobulin superfamily. MyBP family.</text>
</comment>
<name>A0A3Q1JY12_ANATE</name>
<evidence type="ECO:0000313" key="13">
    <source>
        <dbReference type="Ensembl" id="ENSATEP00000036549.1"/>
    </source>
</evidence>
<dbReference type="SMART" id="SM00060">
    <property type="entry name" value="FN3"/>
    <property type="match status" value="2"/>
</dbReference>
<dbReference type="SMART" id="SM00409">
    <property type="entry name" value="IG"/>
    <property type="match status" value="2"/>
</dbReference>
<dbReference type="AlphaFoldDB" id="A0A3Q1JY12"/>
<evidence type="ECO:0000259" key="11">
    <source>
        <dbReference type="PROSITE" id="PS50835"/>
    </source>
</evidence>
<dbReference type="Proteomes" id="UP000265040">
    <property type="component" value="Chromosome 5"/>
</dbReference>
<dbReference type="PANTHER" id="PTHR13817">
    <property type="entry name" value="TITIN"/>
    <property type="match status" value="1"/>
</dbReference>
<dbReference type="PRINTS" id="PR00014">
    <property type="entry name" value="FNTYPEIII"/>
</dbReference>
<dbReference type="CDD" id="cd00063">
    <property type="entry name" value="FN3"/>
    <property type="match status" value="2"/>
</dbReference>
<keyword evidence="3" id="KW-0130">Cell adhesion</keyword>
<dbReference type="InterPro" id="IPR003961">
    <property type="entry name" value="FN3_dom"/>
</dbReference>
<dbReference type="FunCoup" id="A0A3Q1JY12">
    <property type="interactions" value="713"/>
</dbReference>
<evidence type="ECO:0000256" key="5">
    <source>
        <dbReference type="ARBA" id="ARBA00023319"/>
    </source>
</evidence>
<dbReference type="InParanoid" id="A0A3Q1JY12"/>
<dbReference type="GO" id="GO:0032982">
    <property type="term" value="C:myosin filament"/>
    <property type="evidence" value="ECO:0007669"/>
    <property type="project" value="UniProtKB-KW"/>
</dbReference>
<dbReference type="OMA" id="LEWVPVN"/>
<organism evidence="13 14">
    <name type="scientific">Anabas testudineus</name>
    <name type="common">Climbing perch</name>
    <name type="synonym">Anthias testudineus</name>
    <dbReference type="NCBI Taxonomy" id="64144"/>
    <lineage>
        <taxon>Eukaryota</taxon>
        <taxon>Metazoa</taxon>
        <taxon>Chordata</taxon>
        <taxon>Craniata</taxon>
        <taxon>Vertebrata</taxon>
        <taxon>Euteleostomi</taxon>
        <taxon>Actinopterygii</taxon>
        <taxon>Neopterygii</taxon>
        <taxon>Teleostei</taxon>
        <taxon>Neoteleostei</taxon>
        <taxon>Acanthomorphata</taxon>
        <taxon>Anabantaria</taxon>
        <taxon>Anabantiformes</taxon>
        <taxon>Anabantoidei</taxon>
        <taxon>Anabantidae</taxon>
        <taxon>Anabas</taxon>
    </lineage>
</organism>
<dbReference type="Pfam" id="PF07679">
    <property type="entry name" value="I-set"/>
    <property type="match status" value="2"/>
</dbReference>
<dbReference type="InterPro" id="IPR013098">
    <property type="entry name" value="Ig_I-set"/>
</dbReference>
<evidence type="ECO:0000256" key="7">
    <source>
        <dbReference type="ARBA" id="ARBA00060255"/>
    </source>
</evidence>
<dbReference type="InterPro" id="IPR036116">
    <property type="entry name" value="FN3_sf"/>
</dbReference>
<keyword evidence="14" id="KW-1185">Reference proteome</keyword>
<evidence type="ECO:0000256" key="4">
    <source>
        <dbReference type="ARBA" id="ARBA00023179"/>
    </source>
</evidence>
<keyword evidence="1" id="KW-0787">Thick filament</keyword>
<feature type="region of interest" description="Disordered" evidence="10">
    <location>
        <begin position="1"/>
        <end position="78"/>
    </location>
</feature>
<evidence type="ECO:0000259" key="12">
    <source>
        <dbReference type="PROSITE" id="PS50853"/>
    </source>
</evidence>
<dbReference type="InterPro" id="IPR007110">
    <property type="entry name" value="Ig-like_dom"/>
</dbReference>
<evidence type="ECO:0000256" key="6">
    <source>
        <dbReference type="ARBA" id="ARBA00038352"/>
    </source>
</evidence>
<comment type="function">
    <text evidence="7">Binds to myosin; probably involved in interaction with thick myofilaments in the A-band.</text>
</comment>
<evidence type="ECO:0000256" key="1">
    <source>
        <dbReference type="ARBA" id="ARBA00022433"/>
    </source>
</evidence>
<dbReference type="PROSITE" id="PS50835">
    <property type="entry name" value="IG_LIKE"/>
    <property type="match status" value="2"/>
</dbReference>
<evidence type="ECO:0000313" key="14">
    <source>
        <dbReference type="Proteomes" id="UP000265040"/>
    </source>
</evidence>
<evidence type="ECO:0000256" key="10">
    <source>
        <dbReference type="SAM" id="MobiDB-lite"/>
    </source>
</evidence>
<keyword evidence="5" id="KW-0393">Immunoglobulin domain</keyword>
<evidence type="ECO:0000256" key="8">
    <source>
        <dbReference type="ARBA" id="ARBA00071968"/>
    </source>
</evidence>
<accession>A0A3Q1JY12</accession>
<dbReference type="GeneTree" id="ENSGT00940000158040"/>
<dbReference type="SUPFAM" id="SSF49265">
    <property type="entry name" value="Fibronectin type III"/>
    <property type="match status" value="1"/>
</dbReference>
<dbReference type="InterPro" id="IPR013783">
    <property type="entry name" value="Ig-like_fold"/>
</dbReference>
<feature type="domain" description="Ig-like" evidence="11">
    <location>
        <begin position="386"/>
        <end position="470"/>
    </location>
</feature>
<dbReference type="SMART" id="SM00408">
    <property type="entry name" value="IGc2"/>
    <property type="match status" value="2"/>
</dbReference>
<feature type="compositionally biased region" description="Pro residues" evidence="10">
    <location>
        <begin position="56"/>
        <end position="72"/>
    </location>
</feature>
<keyword evidence="4" id="KW-0514">Muscle protein</keyword>
<dbReference type="GeneID" id="113154571"/>
<dbReference type="PANTHER" id="PTHR13817:SF169">
    <property type="entry name" value="MYOSIN-BINDING PROTEIN HB"/>
    <property type="match status" value="1"/>
</dbReference>
<dbReference type="CTD" id="321053"/>
<feature type="domain" description="Fibronectin type-III" evidence="12">
    <location>
        <begin position="77"/>
        <end position="172"/>
    </location>
</feature>
<dbReference type="PROSITE" id="PS50853">
    <property type="entry name" value="FN3"/>
    <property type="match status" value="2"/>
</dbReference>
<dbReference type="CDD" id="cd05748">
    <property type="entry name" value="Ig_Titin_like"/>
    <property type="match status" value="1"/>
</dbReference>
<feature type="compositionally biased region" description="Pro residues" evidence="10">
    <location>
        <begin position="15"/>
        <end position="32"/>
    </location>
</feature>
<dbReference type="FunFam" id="2.60.40.10:FF:000062">
    <property type="entry name" value="Myosin-binding protein C, slow type"/>
    <property type="match status" value="1"/>
</dbReference>
<reference evidence="13" key="2">
    <citation type="submission" date="2025-08" db="UniProtKB">
        <authorList>
            <consortium name="Ensembl"/>
        </authorList>
    </citation>
    <scope>IDENTIFICATION</scope>
</reference>
<reference evidence="13" key="1">
    <citation type="submission" date="2021-04" db="EMBL/GenBank/DDBJ databases">
        <authorList>
            <consortium name="Wellcome Sanger Institute Data Sharing"/>
        </authorList>
    </citation>
    <scope>NUCLEOTIDE SEQUENCE [LARGE SCALE GENOMIC DNA]</scope>
</reference>
<evidence type="ECO:0000256" key="9">
    <source>
        <dbReference type="ARBA" id="ARBA00078133"/>
    </source>
</evidence>
<dbReference type="RefSeq" id="XP_026204636.1">
    <property type="nucleotide sequence ID" value="XM_026348851.1"/>
</dbReference>
<evidence type="ECO:0000256" key="2">
    <source>
        <dbReference type="ARBA" id="ARBA00022737"/>
    </source>
</evidence>
<reference evidence="13" key="3">
    <citation type="submission" date="2025-09" db="UniProtKB">
        <authorList>
            <consortium name="Ensembl"/>
        </authorList>
    </citation>
    <scope>IDENTIFICATION</scope>
</reference>
<feature type="domain" description="Ig-like" evidence="11">
    <location>
        <begin position="176"/>
        <end position="264"/>
    </location>
</feature>
<keyword evidence="2" id="KW-0677">Repeat</keyword>
<feature type="compositionally biased region" description="Low complexity" evidence="10">
    <location>
        <begin position="33"/>
        <end position="55"/>
    </location>
</feature>
<dbReference type="FunFam" id="2.60.40.10:FF:000031">
    <property type="entry name" value="Myosin-binding protein C, slow type"/>
    <property type="match status" value="1"/>
</dbReference>
<dbReference type="InterPro" id="IPR003598">
    <property type="entry name" value="Ig_sub2"/>
</dbReference>
<evidence type="ECO:0000256" key="3">
    <source>
        <dbReference type="ARBA" id="ARBA00022889"/>
    </source>
</evidence>
<sequence length="486" mass="53269">MRSKPAPIKKEPKAPEPAPAPAPEPAPEPAAEPAPAEAEAAPAPAEGEAAPAEEAPAPPAEEPKPPTPPPADEPTSAPVDLFVEDKNDTSVSIIWSQPENIGPSGLDGYTIEVCKDGTEDWKAVNEELQKSCRYVIKNLTTDDRLKIRVVAVNAGGRSPPVALPEAVLVKEVADRPKVRLPRFLRQRYVARVGDKINLTIPFTGKPKPVVTWTKGGQPLDTKRVNIRSTERDSILFIRAAEREDSGVYEMTVKVEDFEDKASLTLQIVELPGPPASVKIVDTWGFNVALEWTAPTDNGNTEITGYTVQKADKKTGDWFTVLEHYHRLNATISDLIMGNTYKFRVFSENKCGISESATVTKAEAKILKTGIDYKPPNYKEHDFTEAPKFTTSLTDRATTVGYSTKLLCSVRGFPKPKIEWMKNQMIIGDDPKYRQICVQGICSLEIRKPGNFDGGVYTCRAKNDHGEAAVSCKLEVKQPTIADADKK</sequence>
<dbReference type="SUPFAM" id="SSF48726">
    <property type="entry name" value="Immunoglobulin"/>
    <property type="match status" value="2"/>
</dbReference>
<feature type="domain" description="Fibronectin type-III" evidence="12">
    <location>
        <begin position="273"/>
        <end position="368"/>
    </location>
</feature>
<proteinExistence type="inferred from homology"/>
<dbReference type="FunFam" id="2.60.40.10:FF:000225">
    <property type="entry name" value="Myosin-binding protein C, cardiac-type"/>
    <property type="match status" value="1"/>
</dbReference>
<dbReference type="FunFam" id="2.60.40.10:FF:000557">
    <property type="entry name" value="Myosin binding protein Ha"/>
    <property type="match status" value="1"/>
</dbReference>
<dbReference type="InterPro" id="IPR050964">
    <property type="entry name" value="Striated_Muscle_Regulatory"/>
</dbReference>
<dbReference type="InterPro" id="IPR036179">
    <property type="entry name" value="Ig-like_dom_sf"/>
</dbReference>